<organism evidence="5 6">
    <name type="scientific">Candidatus Nanohalobium constans</name>
    <dbReference type="NCBI Taxonomy" id="2565781"/>
    <lineage>
        <taxon>Archaea</taxon>
        <taxon>Candidatus Nanohalarchaeota</taxon>
        <taxon>Candidatus Nanohalobia</taxon>
        <taxon>Candidatus Nanohalobiales</taxon>
        <taxon>Candidatus Nanohalobiaceae</taxon>
        <taxon>Candidatus Nanohalobium</taxon>
    </lineage>
</organism>
<dbReference type="GeneID" id="42364925"/>
<accession>A0A5Q0UFR3</accession>
<dbReference type="EMBL" id="CP040089">
    <property type="protein sequence ID" value="QGA80438.1"/>
    <property type="molecule type" value="Genomic_DNA"/>
</dbReference>
<dbReference type="PRINTS" id="PR00146">
    <property type="entry name" value="DHPICSNTHASE"/>
</dbReference>
<feature type="active site" description="Schiff-base intermediate with substrate" evidence="3">
    <location>
        <position position="180"/>
    </location>
</feature>
<dbReference type="GO" id="GO:0008675">
    <property type="term" value="F:2-dehydro-3-deoxy-phosphogluconate aldolase activity"/>
    <property type="evidence" value="ECO:0007669"/>
    <property type="project" value="UniProtKB-ARBA"/>
</dbReference>
<keyword evidence="6" id="KW-1185">Reference proteome</keyword>
<dbReference type="GO" id="GO:0044281">
    <property type="term" value="P:small molecule metabolic process"/>
    <property type="evidence" value="ECO:0007669"/>
    <property type="project" value="UniProtKB-ARBA"/>
</dbReference>
<sequence length="336" mass="37057">MINNDGFEPGGVYPALPTPRNEDGSINYETARNHIEYLAAGGVDGIVPAGCTGHAAYLSGQRSDGSMSEHAEYVSRISEIASDIDSELDVIAGDGMNVPEQTIELASEIEEVADIDAHLMISPYQVGTPQEDIVEQHYQPIAEAVDEDIIAYNVPGRTGVNIFPETVLELAEIPGIVGIKEASNDRYQIRQLGRMLRRKNYDNFHLGSGDDFNNPLVYEEGGDFTISVTGNILPEETVQVWEHGVNGDEADQVRAETLNELLMPAHNAMFQDGEKNPQSVQYALNQMGFNHGTPGGSLDREPREDEIIRTQDGEQRVFNQTEIDTVLDHFDLREEV</sequence>
<protein>
    <submittedName>
        <fullName evidence="5">4-hydroxy-tetrahydrodipicolinate synthase</fullName>
        <ecNumber evidence="5">4.3.3.7</ecNumber>
    </submittedName>
</protein>
<dbReference type="SMART" id="SM01130">
    <property type="entry name" value="DHDPS"/>
    <property type="match status" value="1"/>
</dbReference>
<dbReference type="PROSITE" id="PS00666">
    <property type="entry name" value="DHDPS_2"/>
    <property type="match status" value="1"/>
</dbReference>
<evidence type="ECO:0000256" key="1">
    <source>
        <dbReference type="ARBA" id="ARBA00023239"/>
    </source>
</evidence>
<dbReference type="SUPFAM" id="SSF51569">
    <property type="entry name" value="Aldolase"/>
    <property type="match status" value="1"/>
</dbReference>
<evidence type="ECO:0000313" key="5">
    <source>
        <dbReference type="EMBL" id="QGA80438.1"/>
    </source>
</evidence>
<dbReference type="InterPro" id="IPR013785">
    <property type="entry name" value="Aldolase_TIM"/>
</dbReference>
<evidence type="ECO:0000256" key="2">
    <source>
        <dbReference type="ARBA" id="ARBA00023270"/>
    </source>
</evidence>
<dbReference type="InterPro" id="IPR020625">
    <property type="entry name" value="Schiff_base-form_aldolases_AS"/>
</dbReference>
<dbReference type="PANTHER" id="PTHR12128:SF66">
    <property type="entry name" value="4-HYDROXY-2-OXOGLUTARATE ALDOLASE, MITOCHONDRIAL"/>
    <property type="match status" value="1"/>
</dbReference>
<feature type="active site" description="Proton donor/acceptor" evidence="3">
    <location>
        <position position="152"/>
    </location>
</feature>
<evidence type="ECO:0000256" key="3">
    <source>
        <dbReference type="PIRSR" id="PIRSR001365-1"/>
    </source>
</evidence>
<dbReference type="AlphaFoldDB" id="A0A5Q0UFR3"/>
<keyword evidence="1 5" id="KW-0456">Lyase</keyword>
<dbReference type="PIRSF" id="PIRSF001365">
    <property type="entry name" value="DHDPS"/>
    <property type="match status" value="1"/>
</dbReference>
<dbReference type="Pfam" id="PF00701">
    <property type="entry name" value="DHDPS"/>
    <property type="match status" value="1"/>
</dbReference>
<dbReference type="EC" id="4.3.3.7" evidence="5"/>
<evidence type="ECO:0000256" key="4">
    <source>
        <dbReference type="PIRSR" id="PIRSR001365-2"/>
    </source>
</evidence>
<evidence type="ECO:0000313" key="6">
    <source>
        <dbReference type="Proteomes" id="UP000377803"/>
    </source>
</evidence>
<reference evidence="6" key="1">
    <citation type="submission" date="2019-05" db="EMBL/GenBank/DDBJ databases">
        <title>Candidatus Nanohalobium constans, a novel model system to study the DPANN nano-sized archaea: genomic and physiological characterization of a nanoarchaeon co-cultured with its chitinotrophic host.</title>
        <authorList>
            <person name="La Cono V."/>
            <person name="Arcadi E."/>
            <person name="Crisafi F."/>
            <person name="Denaro R."/>
            <person name="La Spada G."/>
            <person name="Messina E."/>
            <person name="Smedile F."/>
            <person name="Toshchakov S.V."/>
            <person name="Shevchenko M.A."/>
            <person name="Golyshin P.N."/>
            <person name="Golyshina O.V."/>
            <person name="Ferrer M."/>
            <person name="Rohde M."/>
            <person name="Mushegian A."/>
            <person name="Sorokin D.Y."/>
            <person name="Giuliano L."/>
            <person name="Yakimov M.M."/>
        </authorList>
    </citation>
    <scope>NUCLEOTIDE SEQUENCE [LARGE SCALE GENOMIC DNA]</scope>
    <source>
        <strain evidence="6">LC1Nh</strain>
    </source>
</reference>
<dbReference type="Gene3D" id="3.20.20.70">
    <property type="entry name" value="Aldolase class I"/>
    <property type="match status" value="1"/>
</dbReference>
<feature type="binding site" evidence="4">
    <location>
        <position position="226"/>
    </location>
    <ligand>
        <name>pyruvate</name>
        <dbReference type="ChEBI" id="CHEBI:15361"/>
    </ligand>
</feature>
<dbReference type="GO" id="GO:0008840">
    <property type="term" value="F:4-hydroxy-tetrahydrodipicolinate synthase activity"/>
    <property type="evidence" value="ECO:0007669"/>
    <property type="project" value="UniProtKB-EC"/>
</dbReference>
<dbReference type="PANTHER" id="PTHR12128">
    <property type="entry name" value="DIHYDRODIPICOLINATE SYNTHASE"/>
    <property type="match status" value="1"/>
</dbReference>
<gene>
    <name evidence="5" type="primary">dapA</name>
    <name evidence="5" type="ORF">LC1Nh_0540</name>
</gene>
<keyword evidence="2" id="KW-0704">Schiff base</keyword>
<feature type="binding site" evidence="4">
    <location>
        <position position="52"/>
    </location>
    <ligand>
        <name>pyruvate</name>
        <dbReference type="ChEBI" id="CHEBI:15361"/>
    </ligand>
</feature>
<name>A0A5Q0UFR3_9ARCH</name>
<dbReference type="InterPro" id="IPR002220">
    <property type="entry name" value="DapA-like"/>
</dbReference>
<dbReference type="RefSeq" id="WP_153550178.1">
    <property type="nucleotide sequence ID" value="NZ_CP040089.1"/>
</dbReference>
<dbReference type="Proteomes" id="UP000377803">
    <property type="component" value="Chromosome"/>
</dbReference>
<proteinExistence type="predicted"/>
<dbReference type="KEGG" id="ncon:LC1Nh_0540"/>